<dbReference type="RefSeq" id="WP_114833431.1">
    <property type="nucleotide sequence ID" value="NZ_LR699114.1"/>
</dbReference>
<dbReference type="Proteomes" id="UP000254720">
    <property type="component" value="Unassembled WGS sequence"/>
</dbReference>
<protein>
    <submittedName>
        <fullName evidence="2">Uncharacterized protein</fullName>
    </submittedName>
</protein>
<dbReference type="EMBL" id="QQAX01000002">
    <property type="protein sequence ID" value="RDI48625.1"/>
    <property type="molecule type" value="Genomic_DNA"/>
</dbReference>
<keyword evidence="1" id="KW-0175">Coiled coil</keyword>
<evidence type="ECO:0000313" key="3">
    <source>
        <dbReference type="Proteomes" id="UP000254720"/>
    </source>
</evidence>
<organism evidence="2 3">
    <name type="scientific">Aquicella lusitana</name>
    <dbReference type="NCBI Taxonomy" id="254246"/>
    <lineage>
        <taxon>Bacteria</taxon>
        <taxon>Pseudomonadati</taxon>
        <taxon>Pseudomonadota</taxon>
        <taxon>Gammaproteobacteria</taxon>
        <taxon>Legionellales</taxon>
        <taxon>Coxiellaceae</taxon>
        <taxon>Aquicella</taxon>
    </lineage>
</organism>
<sequence>MNEVQNQLLNRIKKIEDLLIALKEKCSDLHDEKITDAFAEIDNSISNIKAAELNDEEYHRLMSALQQINTIKTLFSHPDTKQMEAFENTVKTITSNLKEVIKNLYFASHVIAHFNNVETTLRNTKRHLMVHVAIIGQSITDNADARIKKQHEFVIDTYYKIRQSTHPESRFFDKRSGLEEPLGDALEKFIKTEMGVVMPHTVEKGEKAPSIDAFERVRLR</sequence>
<gene>
    <name evidence="2" type="ORF">C8D86_10253</name>
</gene>
<evidence type="ECO:0000313" key="2">
    <source>
        <dbReference type="EMBL" id="RDI48625.1"/>
    </source>
</evidence>
<name>A0A370GY92_9COXI</name>
<reference evidence="2 3" key="1">
    <citation type="submission" date="2018-07" db="EMBL/GenBank/DDBJ databases">
        <title>Genomic Encyclopedia of Type Strains, Phase IV (KMG-IV): sequencing the most valuable type-strain genomes for metagenomic binning, comparative biology and taxonomic classification.</title>
        <authorList>
            <person name="Goeker M."/>
        </authorList>
    </citation>
    <scope>NUCLEOTIDE SEQUENCE [LARGE SCALE GENOMIC DNA]</scope>
    <source>
        <strain evidence="2 3">DSM 16500</strain>
    </source>
</reference>
<evidence type="ECO:0000256" key="1">
    <source>
        <dbReference type="SAM" id="Coils"/>
    </source>
</evidence>
<comment type="caution">
    <text evidence="2">The sequence shown here is derived from an EMBL/GenBank/DDBJ whole genome shotgun (WGS) entry which is preliminary data.</text>
</comment>
<dbReference type="AlphaFoldDB" id="A0A370GY92"/>
<accession>A0A370GY92</accession>
<proteinExistence type="predicted"/>
<keyword evidence="3" id="KW-1185">Reference proteome</keyword>
<feature type="coiled-coil region" evidence="1">
    <location>
        <begin position="5"/>
        <end position="32"/>
    </location>
</feature>